<reference evidence="2" key="2">
    <citation type="submission" date="2016-01" db="EMBL/GenBank/DDBJ databases">
        <title>Diatom-associated endosymboitic cyanobacterium lacks core nitrogen metabolism enzymes.</title>
        <authorList>
            <person name="Hilton J.A."/>
            <person name="Foster R.A."/>
            <person name="Tripp H.J."/>
            <person name="Carter B.J."/>
            <person name="Zehr J.P."/>
            <person name="Villareal T.A."/>
        </authorList>
    </citation>
    <scope>NUCLEOTIDE SEQUENCE [LARGE SCALE GENOMIC DNA]</scope>
    <source>
        <strain evidence="2">HH01</strain>
    </source>
</reference>
<evidence type="ECO:0000313" key="2">
    <source>
        <dbReference type="Proteomes" id="UP000053051"/>
    </source>
</evidence>
<evidence type="ECO:0000313" key="1">
    <source>
        <dbReference type="EMBL" id="CCH68193.1"/>
    </source>
</evidence>
<dbReference type="RefSeq" id="WP_008235635.1">
    <property type="nucleotide sequence ID" value="NZ_CAIY01000081.1"/>
</dbReference>
<dbReference type="STRING" id="1165094.RINTHH_20380"/>
<keyword evidence="2" id="KW-1185">Reference proteome</keyword>
<organism evidence="1 2">
    <name type="scientific">Richelia intracellularis HH01</name>
    <dbReference type="NCBI Taxonomy" id="1165094"/>
    <lineage>
        <taxon>Bacteria</taxon>
        <taxon>Bacillati</taxon>
        <taxon>Cyanobacteriota</taxon>
        <taxon>Cyanophyceae</taxon>
        <taxon>Nostocales</taxon>
        <taxon>Nostocaceae</taxon>
        <taxon>Richelia</taxon>
    </lineage>
</organism>
<dbReference type="Proteomes" id="UP000053051">
    <property type="component" value="Unassembled WGS sequence"/>
</dbReference>
<protein>
    <submittedName>
        <fullName evidence="1">Uncharacterized protein</fullName>
    </submittedName>
</protein>
<comment type="caution">
    <text evidence="1">The sequence shown here is derived from an EMBL/GenBank/DDBJ whole genome shotgun (WGS) entry which is preliminary data.</text>
</comment>
<sequence>MAEQQKIDLTEEQQNLYFSLIDELLKCPNGKEPEILSAKPELLDAGFIQTVVQVATSFAHQGNSDGAEFLVHIARELSKELGLYP</sequence>
<dbReference type="EMBL" id="CAIY01000081">
    <property type="protein sequence ID" value="CCH68193.1"/>
    <property type="molecule type" value="Genomic_DNA"/>
</dbReference>
<reference evidence="1 2" key="1">
    <citation type="submission" date="2012-05" db="EMBL/GenBank/DDBJ databases">
        <authorList>
            <person name="Hilton J."/>
        </authorList>
    </citation>
    <scope>NUCLEOTIDE SEQUENCE [LARGE SCALE GENOMIC DNA]</scope>
    <source>
        <strain evidence="1 2">HH01</strain>
    </source>
</reference>
<accession>M1X1H9</accession>
<name>M1X1H9_9NOST</name>
<dbReference type="AlphaFoldDB" id="M1X1H9"/>
<proteinExistence type="predicted"/>
<gene>
    <name evidence="1" type="ORF">RINTHH_20380</name>
</gene>